<reference evidence="1" key="1">
    <citation type="journal article" date="2020" name="Nature">
        <title>Giant virus diversity and host interactions through global metagenomics.</title>
        <authorList>
            <person name="Schulz F."/>
            <person name="Roux S."/>
            <person name="Paez-Espino D."/>
            <person name="Jungbluth S."/>
            <person name="Walsh D.A."/>
            <person name="Denef V.J."/>
            <person name="McMahon K.D."/>
            <person name="Konstantinidis K.T."/>
            <person name="Eloe-Fadrosh E.A."/>
            <person name="Kyrpides N.C."/>
            <person name="Woyke T."/>
        </authorList>
    </citation>
    <scope>NUCLEOTIDE SEQUENCE</scope>
    <source>
        <strain evidence="1">GVMAG-M-3300010158-13</strain>
    </source>
</reference>
<protein>
    <submittedName>
        <fullName evidence="1">Uncharacterized protein</fullName>
    </submittedName>
</protein>
<name>A0A6C0B7Y3_9ZZZZ</name>
<dbReference type="EMBL" id="MN739088">
    <property type="protein sequence ID" value="QHS87801.1"/>
    <property type="molecule type" value="Genomic_DNA"/>
</dbReference>
<dbReference type="AlphaFoldDB" id="A0A6C0B7Y3"/>
<organism evidence="1">
    <name type="scientific">viral metagenome</name>
    <dbReference type="NCBI Taxonomy" id="1070528"/>
    <lineage>
        <taxon>unclassified sequences</taxon>
        <taxon>metagenomes</taxon>
        <taxon>organismal metagenomes</taxon>
    </lineage>
</organism>
<evidence type="ECO:0000313" key="1">
    <source>
        <dbReference type="EMBL" id="QHS87801.1"/>
    </source>
</evidence>
<sequence length="195" mass="21061">MKFNAQYIIPIVILVVVVLISLCESCAYFKPYDSEGYDNVHLPLGTSDANYDNEGQIMNDSSSHTMDRALHDGDTGESPNMVATPQGIANNENTNNELLFKNSSNYTSGPVSGEYDTISQAASAPVVRTTFAGRESFATLNDVSGEYEQQEKALDIYSQAKGSSSCEPGPYSNSGGYLCLNDEQNAQLQTRGGNI</sequence>
<accession>A0A6C0B7Y3</accession>
<proteinExistence type="predicted"/>